<accession>A0A481YX90</accession>
<protein>
    <submittedName>
        <fullName evidence="1">Uncharacterized protein</fullName>
    </submittedName>
</protein>
<reference evidence="1" key="1">
    <citation type="journal article" date="2019" name="MBio">
        <title>Virus Genomes from Deep Sea Sediments Expand the Ocean Megavirome and Support Independent Origins of Viral Gigantism.</title>
        <authorList>
            <person name="Backstrom D."/>
            <person name="Yutin N."/>
            <person name="Jorgensen S.L."/>
            <person name="Dharamshi J."/>
            <person name="Homa F."/>
            <person name="Zaremba-Niedwiedzka K."/>
            <person name="Spang A."/>
            <person name="Wolf Y.I."/>
            <person name="Koonin E.V."/>
            <person name="Ettema T.J."/>
        </authorList>
    </citation>
    <scope>NUCLEOTIDE SEQUENCE</scope>
</reference>
<gene>
    <name evidence="1" type="ORF">LCMAC201_04070</name>
</gene>
<evidence type="ECO:0000313" key="1">
    <source>
        <dbReference type="EMBL" id="QBK87497.1"/>
    </source>
</evidence>
<proteinExistence type="predicted"/>
<name>A0A481YX90_9VIRU</name>
<sequence>MFFIYSLNLENLAVKLYDFCRTKDGISNLLDTVATNFICHEEGERRAESPYRDDLTDEHITDEGYFLRHSSDAPNQIDVHFRKTIILPGRVWNSYDLVCKKVMQFSVTEASLGLPVECTGKGVITQTFSSAKEAQQQFDHLEELKLRLAPLKIKIAERIQADRLKVENQQVDLPSDSDTDEEELENPISRLKKVMLTTELQETAIVEKLMEVCTDITTELQDTVEDEDTVEKLIEVCTDITTLSPVPPPRPLCN</sequence>
<dbReference type="EMBL" id="MK500354">
    <property type="protein sequence ID" value="QBK87497.1"/>
    <property type="molecule type" value="Genomic_DNA"/>
</dbReference>
<organism evidence="1">
    <name type="scientific">Marseillevirus LCMAC201</name>
    <dbReference type="NCBI Taxonomy" id="2506605"/>
    <lineage>
        <taxon>Viruses</taxon>
        <taxon>Varidnaviria</taxon>
        <taxon>Bamfordvirae</taxon>
        <taxon>Nucleocytoviricota</taxon>
        <taxon>Megaviricetes</taxon>
        <taxon>Pimascovirales</taxon>
        <taxon>Pimascovirales incertae sedis</taxon>
        <taxon>Marseilleviridae</taxon>
    </lineage>
</organism>